<evidence type="ECO:0000256" key="3">
    <source>
        <dbReference type="ARBA" id="ARBA00011152"/>
    </source>
</evidence>
<evidence type="ECO:0000256" key="5">
    <source>
        <dbReference type="ARBA" id="ARBA00022605"/>
    </source>
</evidence>
<organism evidence="12 13">
    <name type="scientific">Noviherbaspirillum album</name>
    <dbReference type="NCBI Taxonomy" id="3080276"/>
    <lineage>
        <taxon>Bacteria</taxon>
        <taxon>Pseudomonadati</taxon>
        <taxon>Pseudomonadota</taxon>
        <taxon>Betaproteobacteria</taxon>
        <taxon>Burkholderiales</taxon>
        <taxon>Oxalobacteraceae</taxon>
        <taxon>Noviherbaspirillum</taxon>
    </lineage>
</organism>
<evidence type="ECO:0000313" key="12">
    <source>
        <dbReference type="EMBL" id="MEC4721340.1"/>
    </source>
</evidence>
<gene>
    <name evidence="12" type="ORF">RY831_19425</name>
</gene>
<evidence type="ECO:0000256" key="6">
    <source>
        <dbReference type="ARBA" id="ARBA00023102"/>
    </source>
</evidence>
<comment type="pathway">
    <text evidence="1">Amino-acid biosynthesis; L-histidine biosynthesis; L-histidine from 5-phospho-alpha-D-ribose 1-diphosphate: step 5/9.</text>
</comment>
<dbReference type="CDD" id="cd04731">
    <property type="entry name" value="HisF"/>
    <property type="match status" value="1"/>
</dbReference>
<dbReference type="Proteomes" id="UP001352263">
    <property type="component" value="Unassembled WGS sequence"/>
</dbReference>
<dbReference type="InterPro" id="IPR006062">
    <property type="entry name" value="His_biosynth"/>
</dbReference>
<evidence type="ECO:0000256" key="8">
    <source>
        <dbReference type="ARBA" id="ARBA00025475"/>
    </source>
</evidence>
<keyword evidence="6 11" id="KW-0368">Histidine biosynthesis</keyword>
<proteinExistence type="inferred from homology"/>
<evidence type="ECO:0000256" key="10">
    <source>
        <dbReference type="ARBA" id="ARBA00047838"/>
    </source>
</evidence>
<dbReference type="Pfam" id="PF00977">
    <property type="entry name" value="His_biosynth"/>
    <property type="match status" value="1"/>
</dbReference>
<evidence type="ECO:0000256" key="7">
    <source>
        <dbReference type="ARBA" id="ARBA00023239"/>
    </source>
</evidence>
<keyword evidence="7" id="KW-0456">Lyase</keyword>
<evidence type="ECO:0000313" key="13">
    <source>
        <dbReference type="Proteomes" id="UP001352263"/>
    </source>
</evidence>
<evidence type="ECO:0000256" key="2">
    <source>
        <dbReference type="ARBA" id="ARBA00009667"/>
    </source>
</evidence>
<evidence type="ECO:0000256" key="4">
    <source>
        <dbReference type="ARBA" id="ARBA00012809"/>
    </source>
</evidence>
<dbReference type="PANTHER" id="PTHR21235:SF2">
    <property type="entry name" value="IMIDAZOLE GLYCEROL PHOSPHATE SYNTHASE HISHF"/>
    <property type="match status" value="1"/>
</dbReference>
<comment type="catalytic activity">
    <reaction evidence="10">
        <text>5-[(5-phospho-1-deoxy-D-ribulos-1-ylimino)methylamino]-1-(5-phospho-beta-D-ribosyl)imidazole-4-carboxamide + L-glutamine = D-erythro-1-(imidazol-4-yl)glycerol 3-phosphate + 5-amino-1-(5-phospho-beta-D-ribosyl)imidazole-4-carboxamide + L-glutamate + H(+)</text>
        <dbReference type="Rhea" id="RHEA:24793"/>
        <dbReference type="ChEBI" id="CHEBI:15378"/>
        <dbReference type="ChEBI" id="CHEBI:29985"/>
        <dbReference type="ChEBI" id="CHEBI:58278"/>
        <dbReference type="ChEBI" id="CHEBI:58359"/>
        <dbReference type="ChEBI" id="CHEBI:58475"/>
        <dbReference type="ChEBI" id="CHEBI:58525"/>
        <dbReference type="EC" id="4.3.2.10"/>
    </reaction>
</comment>
<dbReference type="RefSeq" id="WP_326508046.1">
    <property type="nucleotide sequence ID" value="NZ_JAWIIV010000018.1"/>
</dbReference>
<comment type="function">
    <text evidence="8">IGPS catalyzes the conversion of PRFAR and glutamine to IGP, AICAR and glutamate. The HisF subunit catalyzes the cyclization activity that produces IGP and AICAR from PRFAR using the ammonia provided by the HisH subunit.</text>
</comment>
<dbReference type="InterPro" id="IPR011060">
    <property type="entry name" value="RibuloseP-bd_barrel"/>
</dbReference>
<dbReference type="InterPro" id="IPR050064">
    <property type="entry name" value="IGPS_HisA/HisF"/>
</dbReference>
<dbReference type="InterPro" id="IPR004651">
    <property type="entry name" value="HisF"/>
</dbReference>
<protein>
    <recommendedName>
        <fullName evidence="4">imidazole glycerol-phosphate synthase</fullName>
        <ecNumber evidence="4">4.3.2.10</ecNumber>
    </recommendedName>
    <alternativeName>
        <fullName evidence="9">IGP synthase cyclase subunit</fullName>
    </alternativeName>
</protein>
<evidence type="ECO:0000256" key="9">
    <source>
        <dbReference type="ARBA" id="ARBA00030264"/>
    </source>
</evidence>
<evidence type="ECO:0000256" key="11">
    <source>
        <dbReference type="RuleBase" id="RU003657"/>
    </source>
</evidence>
<dbReference type="SUPFAM" id="SSF51366">
    <property type="entry name" value="Ribulose-phoshate binding barrel"/>
    <property type="match status" value="1"/>
</dbReference>
<dbReference type="InterPro" id="IPR013785">
    <property type="entry name" value="Aldolase_TIM"/>
</dbReference>
<sequence>MRIIARLDVKNEFVIKGIHLEGLRKVGDPNHLAKAYYDAAIDEIIFIDAVASLYNRNNLFSIIREASKEVFVPITIGGGIRTIGDIDEALDSGADKVAINTEAVRNPKFIEEAAKRYGSQCIVASIQAKRIATGWEAYVETGREKTGLSVLDWAVCLQNLGAGEILLTSVDKEGTRSGFDMPLIEAVNDLVKIPVVASGGYGHPKHCNDLLKRTEPSGLCFASVLHYKTTSVGELRKTIDQARSKCEI</sequence>
<dbReference type="EMBL" id="JAWIIV010000018">
    <property type="protein sequence ID" value="MEC4721340.1"/>
    <property type="molecule type" value="Genomic_DNA"/>
</dbReference>
<accession>A0ABU6JCG4</accession>
<comment type="similarity">
    <text evidence="2 11">Belongs to the HisA/HisF family.</text>
</comment>
<comment type="caution">
    <text evidence="12">The sequence shown here is derived from an EMBL/GenBank/DDBJ whole genome shotgun (WGS) entry which is preliminary data.</text>
</comment>
<name>A0ABU6JCG4_9BURK</name>
<evidence type="ECO:0000256" key="1">
    <source>
        <dbReference type="ARBA" id="ARBA00005091"/>
    </source>
</evidence>
<reference evidence="12 13" key="1">
    <citation type="submission" date="2023-10" db="EMBL/GenBank/DDBJ databases">
        <title>Noviherbaspirillum sp. CPCC 100848 genome assembly.</title>
        <authorList>
            <person name="Li X.Y."/>
            <person name="Fang X.M."/>
        </authorList>
    </citation>
    <scope>NUCLEOTIDE SEQUENCE [LARGE SCALE GENOMIC DNA]</scope>
    <source>
        <strain evidence="12 13">CPCC 100848</strain>
    </source>
</reference>
<comment type="subunit">
    <text evidence="3">Heterodimer of HisH and HisF.</text>
</comment>
<keyword evidence="5 11" id="KW-0028">Amino-acid biosynthesis</keyword>
<dbReference type="PANTHER" id="PTHR21235">
    <property type="entry name" value="IMIDAZOLE GLYCEROL PHOSPHATE SYNTHASE SUBUNIT HISF/H IGP SYNTHASE SUBUNIT HISF/H"/>
    <property type="match status" value="1"/>
</dbReference>
<dbReference type="Gene3D" id="3.20.20.70">
    <property type="entry name" value="Aldolase class I"/>
    <property type="match status" value="1"/>
</dbReference>
<keyword evidence="13" id="KW-1185">Reference proteome</keyword>
<dbReference type="EC" id="4.3.2.10" evidence="4"/>